<evidence type="ECO:0000313" key="4">
    <source>
        <dbReference type="EMBL" id="CUG88771.1"/>
    </source>
</evidence>
<dbReference type="Proteomes" id="UP000051952">
    <property type="component" value="Unassembled WGS sequence"/>
</dbReference>
<dbReference type="InterPro" id="IPR011990">
    <property type="entry name" value="TPR-like_helical_dom_sf"/>
</dbReference>
<feature type="compositionally biased region" description="Polar residues" evidence="3">
    <location>
        <begin position="458"/>
        <end position="475"/>
    </location>
</feature>
<dbReference type="OrthoDB" id="5986190at2759"/>
<evidence type="ECO:0008006" key="6">
    <source>
        <dbReference type="Google" id="ProtNLM"/>
    </source>
</evidence>
<evidence type="ECO:0000256" key="1">
    <source>
        <dbReference type="ARBA" id="ARBA00022737"/>
    </source>
</evidence>
<organism evidence="4 5">
    <name type="scientific">Bodo saltans</name>
    <name type="common">Flagellated protozoan</name>
    <dbReference type="NCBI Taxonomy" id="75058"/>
    <lineage>
        <taxon>Eukaryota</taxon>
        <taxon>Discoba</taxon>
        <taxon>Euglenozoa</taxon>
        <taxon>Kinetoplastea</taxon>
        <taxon>Metakinetoplastina</taxon>
        <taxon>Eubodonida</taxon>
        <taxon>Bodonidae</taxon>
        <taxon>Bodo</taxon>
    </lineage>
</organism>
<dbReference type="Pfam" id="PF13424">
    <property type="entry name" value="TPR_12"/>
    <property type="match status" value="1"/>
</dbReference>
<dbReference type="VEuPathDB" id="TriTrypDB:BSAL_17205"/>
<dbReference type="PANTHER" id="PTHR45641">
    <property type="entry name" value="TETRATRICOPEPTIDE REPEAT PROTEIN (AFU_ORTHOLOGUE AFUA_6G03870)"/>
    <property type="match status" value="1"/>
</dbReference>
<feature type="compositionally biased region" description="Low complexity" evidence="3">
    <location>
        <begin position="375"/>
        <end position="384"/>
    </location>
</feature>
<name>A0A0S4JF77_BODSA</name>
<dbReference type="Gene3D" id="1.25.40.10">
    <property type="entry name" value="Tetratricopeptide repeat domain"/>
    <property type="match status" value="2"/>
</dbReference>
<evidence type="ECO:0000313" key="5">
    <source>
        <dbReference type="Proteomes" id="UP000051952"/>
    </source>
</evidence>
<dbReference type="AlphaFoldDB" id="A0A0S4JF77"/>
<sequence>MSLHLQATALYERGDLEEARGTVERFLQLEALDHLQFGDGLLLLSTILCGMQLFDESERMAATCHGYLCEHMGARHRSVAAASLNRSIILLERYYRTNDLHAMVVKHSHRRGSGGGAVGNSRAFASMSVHGQSSTTHSDDSTGNAIQWVVHAKRHLEEALDILQDSFGLDRLLLADVFHNLGCCDEILGTYSAAMEHYMRSLKIREKFQDASGTTDLKLAQTMEHVAMVYRLTESKLGEAQKLLGVVAHTRRRYLGPQHPSYAAALFEQGVCAFEALHMRSALTLLRKSHQIRVDCFGVNHPETQHIRHYLDALYEETGWKEARIGGSDIPAPIPAAVVGAGDISASLEALLPSRSSFVNNNPRAAPDEVEEQRQQQQQRSFQQKHNSNVAQPPPPLRQHQPSNPVHQEQERRRSFISNSLQNSRGASTTPNESVELDIRPMEDAISSSDYFQPMRRAQTTATSSMRGQPPTEDNTPLERALSVGSMPPLHPRSSRN</sequence>
<keyword evidence="2" id="KW-0802">TPR repeat</keyword>
<feature type="compositionally biased region" description="Polar residues" evidence="3">
    <location>
        <begin position="416"/>
        <end position="433"/>
    </location>
</feature>
<reference evidence="5" key="1">
    <citation type="submission" date="2015-09" db="EMBL/GenBank/DDBJ databases">
        <authorList>
            <consortium name="Pathogen Informatics"/>
        </authorList>
    </citation>
    <scope>NUCLEOTIDE SEQUENCE [LARGE SCALE GENOMIC DNA]</scope>
    <source>
        <strain evidence="5">Lake Konstanz</strain>
    </source>
</reference>
<evidence type="ECO:0000256" key="3">
    <source>
        <dbReference type="SAM" id="MobiDB-lite"/>
    </source>
</evidence>
<dbReference type="SUPFAM" id="SSF48452">
    <property type="entry name" value="TPR-like"/>
    <property type="match status" value="1"/>
</dbReference>
<keyword evidence="1" id="KW-0677">Repeat</keyword>
<accession>A0A0S4JF77</accession>
<gene>
    <name evidence="4" type="ORF">BSAL_17205</name>
</gene>
<protein>
    <recommendedName>
        <fullName evidence="6">Kinesin light chain</fullName>
    </recommendedName>
</protein>
<dbReference type="EMBL" id="CYKH01001671">
    <property type="protein sequence ID" value="CUG88771.1"/>
    <property type="molecule type" value="Genomic_DNA"/>
</dbReference>
<feature type="region of interest" description="Disordered" evidence="3">
    <location>
        <begin position="357"/>
        <end position="497"/>
    </location>
</feature>
<proteinExistence type="predicted"/>
<keyword evidence="5" id="KW-1185">Reference proteome</keyword>
<evidence type="ECO:0000256" key="2">
    <source>
        <dbReference type="ARBA" id="ARBA00022803"/>
    </source>
</evidence>
<dbReference type="PANTHER" id="PTHR45641:SF1">
    <property type="entry name" value="AAA+ ATPASE DOMAIN-CONTAINING PROTEIN"/>
    <property type="match status" value="1"/>
</dbReference>